<sequence>MRILFSLLALLLSACATKPAEPVDWQQYTSSEEQQIRSLSLSRFEIASRDQVIVWDGINKAYLLTTTTGCFLDSTLPALAFSRGNALIRVRSDAVLYGGQRCTIKRIQGLDVLKMRQDNLTP</sequence>
<evidence type="ECO:0000256" key="1">
    <source>
        <dbReference type="SAM" id="SignalP"/>
    </source>
</evidence>
<evidence type="ECO:0000313" key="3">
    <source>
        <dbReference type="Proteomes" id="UP000268033"/>
    </source>
</evidence>
<proteinExistence type="predicted"/>
<dbReference type="AlphaFoldDB" id="A0A3N1PPE3"/>
<dbReference type="Pfam" id="PF20101">
    <property type="entry name" value="DUF6491"/>
    <property type="match status" value="1"/>
</dbReference>
<dbReference type="PROSITE" id="PS51257">
    <property type="entry name" value="PROKAR_LIPOPROTEIN"/>
    <property type="match status" value="1"/>
</dbReference>
<organism evidence="2 3">
    <name type="scientific">Gallaecimonas pentaromativorans</name>
    <dbReference type="NCBI Taxonomy" id="584787"/>
    <lineage>
        <taxon>Bacteria</taxon>
        <taxon>Pseudomonadati</taxon>
        <taxon>Pseudomonadota</taxon>
        <taxon>Gammaproteobacteria</taxon>
        <taxon>Enterobacterales</taxon>
        <taxon>Gallaecimonadaceae</taxon>
        <taxon>Gallaecimonas</taxon>
    </lineage>
</organism>
<feature type="signal peptide" evidence="1">
    <location>
        <begin position="1"/>
        <end position="20"/>
    </location>
</feature>
<dbReference type="OrthoDB" id="6047015at2"/>
<name>A0A3N1PPE3_9GAMM</name>
<evidence type="ECO:0008006" key="4">
    <source>
        <dbReference type="Google" id="ProtNLM"/>
    </source>
</evidence>
<evidence type="ECO:0000313" key="2">
    <source>
        <dbReference type="EMBL" id="ROQ30383.1"/>
    </source>
</evidence>
<feature type="chain" id="PRO_5018134877" description="Lipoprotein" evidence="1">
    <location>
        <begin position="21"/>
        <end position="122"/>
    </location>
</feature>
<accession>A0A3N1PPE3</accession>
<keyword evidence="1" id="KW-0732">Signal</keyword>
<dbReference type="InterPro" id="IPR045500">
    <property type="entry name" value="DUF6491"/>
</dbReference>
<gene>
    <name evidence="2" type="ORF">EDC28_10169</name>
</gene>
<comment type="caution">
    <text evidence="2">The sequence shown here is derived from an EMBL/GenBank/DDBJ whole genome shotgun (WGS) entry which is preliminary data.</text>
</comment>
<dbReference type="RefSeq" id="WP_050657677.1">
    <property type="nucleotide sequence ID" value="NZ_JBLXEP010000001.1"/>
</dbReference>
<dbReference type="STRING" id="584787.GCA_001247655_01660"/>
<dbReference type="Proteomes" id="UP000268033">
    <property type="component" value="Unassembled WGS sequence"/>
</dbReference>
<keyword evidence="3" id="KW-1185">Reference proteome</keyword>
<dbReference type="EMBL" id="RJUL01000001">
    <property type="protein sequence ID" value="ROQ30383.1"/>
    <property type="molecule type" value="Genomic_DNA"/>
</dbReference>
<reference evidence="2 3" key="1">
    <citation type="submission" date="2018-11" db="EMBL/GenBank/DDBJ databases">
        <title>Genomic Encyclopedia of Type Strains, Phase IV (KMG-IV): sequencing the most valuable type-strain genomes for metagenomic binning, comparative biology and taxonomic classification.</title>
        <authorList>
            <person name="Goeker M."/>
        </authorList>
    </citation>
    <scope>NUCLEOTIDE SEQUENCE [LARGE SCALE GENOMIC DNA]</scope>
    <source>
        <strain evidence="2 3">DSM 21945</strain>
    </source>
</reference>
<protein>
    <recommendedName>
        <fullName evidence="4">Lipoprotein</fullName>
    </recommendedName>
</protein>